<accession>A0A6J1Q3U1</accession>
<keyword evidence="3" id="KW-0539">Nucleus</keyword>
<dbReference type="SMART" id="SM00360">
    <property type="entry name" value="RRM"/>
    <property type="match status" value="1"/>
</dbReference>
<sequence>MKTKKEDAASKESVLRRVVKSKQKILKPKAGASLEKAVKNVKQVFKEKRAEAKAAKKKEASLAKPKTGPESKSKQFKARKLGPRGLVYVGHIPHGFYEEQMNDYFKQFGNVTRVRIARSKRTGSSRGYGYVEFLHPDVARIAADTMNNYLMCGRLLKATYIPPEKQHFGFFAGVNWSKDKYPRLVKRKEVTLRRNRTQSAEDHERYVKRSLRKLSTLESKLKDKGISMKFQPVDAPET</sequence>
<organism evidence="7 8">
    <name type="scientific">Temnothorax curvispinosus</name>
    <dbReference type="NCBI Taxonomy" id="300111"/>
    <lineage>
        <taxon>Eukaryota</taxon>
        <taxon>Metazoa</taxon>
        <taxon>Ecdysozoa</taxon>
        <taxon>Arthropoda</taxon>
        <taxon>Hexapoda</taxon>
        <taxon>Insecta</taxon>
        <taxon>Pterygota</taxon>
        <taxon>Neoptera</taxon>
        <taxon>Endopterygota</taxon>
        <taxon>Hymenoptera</taxon>
        <taxon>Apocrita</taxon>
        <taxon>Aculeata</taxon>
        <taxon>Formicoidea</taxon>
        <taxon>Formicidae</taxon>
        <taxon>Myrmicinae</taxon>
        <taxon>Temnothorax</taxon>
    </lineage>
</organism>
<keyword evidence="2 4" id="KW-0694">RNA-binding</keyword>
<comment type="subcellular location">
    <subcellularLocation>
        <location evidence="1">Nucleus</location>
        <location evidence="1">Nucleolus</location>
    </subcellularLocation>
</comment>
<protein>
    <submittedName>
        <fullName evidence="8">MKI67 FHA domain-interacting nucleolar phosphoprotein-like</fullName>
    </submittedName>
</protein>
<dbReference type="GO" id="GO:0005730">
    <property type="term" value="C:nucleolus"/>
    <property type="evidence" value="ECO:0007669"/>
    <property type="project" value="UniProtKB-SubCell"/>
</dbReference>
<evidence type="ECO:0000313" key="7">
    <source>
        <dbReference type="Proteomes" id="UP000504618"/>
    </source>
</evidence>
<dbReference type="GeneID" id="112457367"/>
<evidence type="ECO:0000259" key="6">
    <source>
        <dbReference type="PROSITE" id="PS50102"/>
    </source>
</evidence>
<evidence type="ECO:0000256" key="5">
    <source>
        <dbReference type="SAM" id="MobiDB-lite"/>
    </source>
</evidence>
<dbReference type="OrthoDB" id="21467at2759"/>
<dbReference type="Pfam" id="PF00076">
    <property type="entry name" value="RRM_1"/>
    <property type="match status" value="1"/>
</dbReference>
<dbReference type="RefSeq" id="XP_024876141.1">
    <property type="nucleotide sequence ID" value="XM_025020373.1"/>
</dbReference>
<feature type="compositionally biased region" description="Basic and acidic residues" evidence="5">
    <location>
        <begin position="52"/>
        <end position="73"/>
    </location>
</feature>
<dbReference type="InterPro" id="IPR012677">
    <property type="entry name" value="Nucleotide-bd_a/b_plait_sf"/>
</dbReference>
<dbReference type="CDD" id="cd12307">
    <property type="entry name" value="RRM_NIFK_like"/>
    <property type="match status" value="1"/>
</dbReference>
<evidence type="ECO:0000256" key="1">
    <source>
        <dbReference type="ARBA" id="ARBA00004604"/>
    </source>
</evidence>
<feature type="domain" description="RRM" evidence="6">
    <location>
        <begin position="85"/>
        <end position="163"/>
    </location>
</feature>
<name>A0A6J1Q3U1_9HYME</name>
<evidence type="ECO:0000256" key="2">
    <source>
        <dbReference type="ARBA" id="ARBA00022884"/>
    </source>
</evidence>
<keyword evidence="7" id="KW-1185">Reference proteome</keyword>
<proteinExistence type="predicted"/>
<dbReference type="PANTHER" id="PTHR46754">
    <property type="entry name" value="MKI67 FHA DOMAIN-INTERACTING NUCLEOLAR PHOSPHOPROTEIN"/>
    <property type="match status" value="1"/>
</dbReference>
<reference evidence="8" key="1">
    <citation type="submission" date="2025-08" db="UniProtKB">
        <authorList>
            <consortium name="RefSeq"/>
        </authorList>
    </citation>
    <scope>IDENTIFICATION</scope>
    <source>
        <tissue evidence="8">Whole body</tissue>
    </source>
</reference>
<dbReference type="InterPro" id="IPR000504">
    <property type="entry name" value="RRM_dom"/>
</dbReference>
<evidence type="ECO:0000256" key="3">
    <source>
        <dbReference type="ARBA" id="ARBA00023242"/>
    </source>
</evidence>
<dbReference type="AlphaFoldDB" id="A0A6J1Q3U1"/>
<feature type="region of interest" description="Disordered" evidence="5">
    <location>
        <begin position="52"/>
        <end position="76"/>
    </location>
</feature>
<dbReference type="PROSITE" id="PS50102">
    <property type="entry name" value="RRM"/>
    <property type="match status" value="1"/>
</dbReference>
<dbReference type="GO" id="GO:0003723">
    <property type="term" value="F:RNA binding"/>
    <property type="evidence" value="ECO:0007669"/>
    <property type="project" value="UniProtKB-UniRule"/>
</dbReference>
<dbReference type="Proteomes" id="UP000504618">
    <property type="component" value="Unplaced"/>
</dbReference>
<dbReference type="SUPFAM" id="SSF54928">
    <property type="entry name" value="RNA-binding domain, RBD"/>
    <property type="match status" value="1"/>
</dbReference>
<dbReference type="Gene3D" id="3.30.70.330">
    <property type="match status" value="1"/>
</dbReference>
<evidence type="ECO:0000256" key="4">
    <source>
        <dbReference type="PROSITE-ProRule" id="PRU00176"/>
    </source>
</evidence>
<evidence type="ECO:0000313" key="8">
    <source>
        <dbReference type="RefSeq" id="XP_024876141.1"/>
    </source>
</evidence>
<gene>
    <name evidence="8" type="primary">LOC112457367</name>
</gene>
<dbReference type="InterPro" id="IPR035979">
    <property type="entry name" value="RBD_domain_sf"/>
</dbReference>